<comment type="similarity">
    <text evidence="1">Belongs to the peptidase C40 family.</text>
</comment>
<reference evidence="6" key="1">
    <citation type="submission" date="2021-04" db="EMBL/GenBank/DDBJ databases">
        <title>Whole genome sequencing of Enterococci isolates from hospitalized patients.</title>
        <authorList>
            <person name="Ogoti B.M."/>
            <person name="Onyambu F.G."/>
        </authorList>
    </citation>
    <scope>NUCLEOTIDE SEQUENCE</scope>
    <source>
        <strain evidence="6">242</strain>
    </source>
</reference>
<dbReference type="InterPro" id="IPR038765">
    <property type="entry name" value="Papain-like_cys_pep_sf"/>
</dbReference>
<accession>A0A941J6U9</accession>
<dbReference type="Proteomes" id="UP000680045">
    <property type="component" value="Unassembled WGS sequence"/>
</dbReference>
<sequence length="66" mass="7386">MGVTHVGIYLGDGRFLNSTENTGVHISNLSSGYFAEKLKASVKPKASSTKKVIQPVYIQEWLFQWQ</sequence>
<protein>
    <submittedName>
        <fullName evidence="6">C40 family peptidase</fullName>
    </submittedName>
</protein>
<dbReference type="InterPro" id="IPR000064">
    <property type="entry name" value="NLP_P60_dom"/>
</dbReference>
<evidence type="ECO:0000256" key="2">
    <source>
        <dbReference type="ARBA" id="ARBA00022670"/>
    </source>
</evidence>
<dbReference type="SUPFAM" id="SSF54001">
    <property type="entry name" value="Cysteine proteinases"/>
    <property type="match status" value="1"/>
</dbReference>
<dbReference type="GO" id="GO:0006508">
    <property type="term" value="P:proteolysis"/>
    <property type="evidence" value="ECO:0007669"/>
    <property type="project" value="UniProtKB-KW"/>
</dbReference>
<keyword evidence="2" id="KW-0645">Protease</keyword>
<dbReference type="EMBL" id="JAGTPW010000004">
    <property type="protein sequence ID" value="MBR8644056.1"/>
    <property type="molecule type" value="Genomic_DNA"/>
</dbReference>
<keyword evidence="4" id="KW-0788">Thiol protease</keyword>
<evidence type="ECO:0000313" key="6">
    <source>
        <dbReference type="EMBL" id="MBR8644056.1"/>
    </source>
</evidence>
<dbReference type="Gene3D" id="3.90.1720.10">
    <property type="entry name" value="endopeptidase domain like (from Nostoc punctiforme)"/>
    <property type="match status" value="1"/>
</dbReference>
<evidence type="ECO:0000259" key="5">
    <source>
        <dbReference type="Pfam" id="PF00877"/>
    </source>
</evidence>
<evidence type="ECO:0000313" key="7">
    <source>
        <dbReference type="Proteomes" id="UP000680045"/>
    </source>
</evidence>
<dbReference type="GO" id="GO:0008234">
    <property type="term" value="F:cysteine-type peptidase activity"/>
    <property type="evidence" value="ECO:0007669"/>
    <property type="project" value="UniProtKB-KW"/>
</dbReference>
<gene>
    <name evidence="6" type="ORF">KEH51_03100</name>
</gene>
<evidence type="ECO:0000256" key="4">
    <source>
        <dbReference type="ARBA" id="ARBA00022807"/>
    </source>
</evidence>
<keyword evidence="3" id="KW-0378">Hydrolase</keyword>
<dbReference type="Pfam" id="PF00877">
    <property type="entry name" value="NLPC_P60"/>
    <property type="match status" value="1"/>
</dbReference>
<dbReference type="AlphaFoldDB" id="A0A941J6U9"/>
<comment type="caution">
    <text evidence="6">The sequence shown here is derived from an EMBL/GenBank/DDBJ whole genome shotgun (WGS) entry which is preliminary data.</text>
</comment>
<proteinExistence type="inferred from homology"/>
<name>A0A941J6U9_9BACI</name>
<feature type="domain" description="NlpC/P60" evidence="5">
    <location>
        <begin position="2"/>
        <end position="39"/>
    </location>
</feature>
<organism evidence="6 7">
    <name type="scientific">Peribacillus frigoritolerans</name>
    <dbReference type="NCBI Taxonomy" id="450367"/>
    <lineage>
        <taxon>Bacteria</taxon>
        <taxon>Bacillati</taxon>
        <taxon>Bacillota</taxon>
        <taxon>Bacilli</taxon>
        <taxon>Bacillales</taxon>
        <taxon>Bacillaceae</taxon>
        <taxon>Peribacillus</taxon>
    </lineage>
</organism>
<evidence type="ECO:0000256" key="3">
    <source>
        <dbReference type="ARBA" id="ARBA00022801"/>
    </source>
</evidence>
<evidence type="ECO:0000256" key="1">
    <source>
        <dbReference type="ARBA" id="ARBA00007074"/>
    </source>
</evidence>